<dbReference type="InParanoid" id="A0A409VHI1"/>
<feature type="compositionally biased region" description="Polar residues" evidence="1">
    <location>
        <begin position="112"/>
        <end position="126"/>
    </location>
</feature>
<sequence length="367" mass="40935">MSDLHPRALPRPNPFASDPTTSDSMIEKAYNTCLELEAKHEQVVKAFDVRLPTLICARFLGYMLLEAPTQGGRAELAWEIDRCASENCTELQELAQLYSDHLLRVFPRTMGPTRNSTPTTAQSHPSESAPPLDFHRDRVAKSSRSSSPPTTHADAKEQALIRDNHRCVVCRKVDITSKKKGLTTNQPNEFLTKTHLAHIFDRSTDLNEDLHDNSKSTYAASAHAILFRFGQISSLEELNGPGIHRLQNAMTIDAVMHELFADLTIWFERNGDDPPHHYRLAASDEGVIAGFSRNIVFTTPDEERLPLPDPRYLALHAACARVAHLSGAGEYIDEVLRDLETTGVLAPHGSSDVLYHALVRRTDIDAF</sequence>
<dbReference type="STRING" id="231916.A0A409VHI1"/>
<name>A0A409VHI1_9AGAR</name>
<feature type="region of interest" description="Disordered" evidence="1">
    <location>
        <begin position="109"/>
        <end position="158"/>
    </location>
</feature>
<comment type="caution">
    <text evidence="2">The sequence shown here is derived from an EMBL/GenBank/DDBJ whole genome shotgun (WGS) entry which is preliminary data.</text>
</comment>
<evidence type="ECO:0000313" key="2">
    <source>
        <dbReference type="EMBL" id="PPQ65717.1"/>
    </source>
</evidence>
<keyword evidence="3" id="KW-1185">Reference proteome</keyword>
<dbReference type="AlphaFoldDB" id="A0A409VHI1"/>
<accession>A0A409VHI1</accession>
<dbReference type="EMBL" id="NHYE01005647">
    <property type="protein sequence ID" value="PPQ65717.1"/>
    <property type="molecule type" value="Genomic_DNA"/>
</dbReference>
<organism evidence="2 3">
    <name type="scientific">Gymnopilus dilepis</name>
    <dbReference type="NCBI Taxonomy" id="231916"/>
    <lineage>
        <taxon>Eukaryota</taxon>
        <taxon>Fungi</taxon>
        <taxon>Dikarya</taxon>
        <taxon>Basidiomycota</taxon>
        <taxon>Agaricomycotina</taxon>
        <taxon>Agaricomycetes</taxon>
        <taxon>Agaricomycetidae</taxon>
        <taxon>Agaricales</taxon>
        <taxon>Agaricineae</taxon>
        <taxon>Hymenogastraceae</taxon>
        <taxon>Gymnopilus</taxon>
    </lineage>
</organism>
<dbReference type="OrthoDB" id="2104739at2759"/>
<protein>
    <recommendedName>
        <fullName evidence="4">HNH nuclease domain-containing protein</fullName>
    </recommendedName>
</protein>
<evidence type="ECO:0000313" key="3">
    <source>
        <dbReference type="Proteomes" id="UP000284706"/>
    </source>
</evidence>
<evidence type="ECO:0008006" key="4">
    <source>
        <dbReference type="Google" id="ProtNLM"/>
    </source>
</evidence>
<gene>
    <name evidence="2" type="ORF">CVT26_000334</name>
</gene>
<reference evidence="2 3" key="1">
    <citation type="journal article" date="2018" name="Evol. Lett.">
        <title>Horizontal gene cluster transfer increased hallucinogenic mushroom diversity.</title>
        <authorList>
            <person name="Reynolds H.T."/>
            <person name="Vijayakumar V."/>
            <person name="Gluck-Thaler E."/>
            <person name="Korotkin H.B."/>
            <person name="Matheny P.B."/>
            <person name="Slot J.C."/>
        </authorList>
    </citation>
    <scope>NUCLEOTIDE SEQUENCE [LARGE SCALE GENOMIC DNA]</scope>
    <source>
        <strain evidence="2 3">SRW20</strain>
    </source>
</reference>
<dbReference type="Proteomes" id="UP000284706">
    <property type="component" value="Unassembled WGS sequence"/>
</dbReference>
<evidence type="ECO:0000256" key="1">
    <source>
        <dbReference type="SAM" id="MobiDB-lite"/>
    </source>
</evidence>
<proteinExistence type="predicted"/>
<feature type="region of interest" description="Disordered" evidence="1">
    <location>
        <begin position="1"/>
        <end position="23"/>
    </location>
</feature>